<gene>
    <name evidence="3" type="primary">LOC113398729</name>
</gene>
<dbReference type="GeneID" id="113398729"/>
<feature type="domain" description="CRAL-TRIO" evidence="1">
    <location>
        <begin position="1"/>
        <end position="86"/>
    </location>
</feature>
<organism evidence="2 3">
    <name type="scientific">Vanessa tameamea</name>
    <name type="common">Kamehameha butterfly</name>
    <dbReference type="NCBI Taxonomy" id="334116"/>
    <lineage>
        <taxon>Eukaryota</taxon>
        <taxon>Metazoa</taxon>
        <taxon>Ecdysozoa</taxon>
        <taxon>Arthropoda</taxon>
        <taxon>Hexapoda</taxon>
        <taxon>Insecta</taxon>
        <taxon>Pterygota</taxon>
        <taxon>Neoptera</taxon>
        <taxon>Endopterygota</taxon>
        <taxon>Lepidoptera</taxon>
        <taxon>Glossata</taxon>
        <taxon>Ditrysia</taxon>
        <taxon>Papilionoidea</taxon>
        <taxon>Nymphalidae</taxon>
        <taxon>Nymphalinae</taxon>
        <taxon>Vanessa</taxon>
    </lineage>
</organism>
<dbReference type="PANTHER" id="PTHR10174:SF224">
    <property type="entry name" value="RETINOL-BINDING PROTEIN PINTA"/>
    <property type="match status" value="1"/>
</dbReference>
<dbReference type="Gene3D" id="3.40.525.10">
    <property type="entry name" value="CRAL-TRIO lipid binding domain"/>
    <property type="match status" value="1"/>
</dbReference>
<reference evidence="3" key="1">
    <citation type="submission" date="2025-08" db="UniProtKB">
        <authorList>
            <consortium name="RefSeq"/>
        </authorList>
    </citation>
    <scope>IDENTIFICATION</scope>
    <source>
        <tissue evidence="3">Whole body</tissue>
    </source>
</reference>
<evidence type="ECO:0000313" key="3">
    <source>
        <dbReference type="RefSeq" id="XP_064073083.1"/>
    </source>
</evidence>
<dbReference type="InterPro" id="IPR001251">
    <property type="entry name" value="CRAL-TRIO_dom"/>
</dbReference>
<accession>A0ABM4AP69</accession>
<dbReference type="PROSITE" id="PS50191">
    <property type="entry name" value="CRAL_TRIO"/>
    <property type="match status" value="1"/>
</dbReference>
<keyword evidence="2" id="KW-1185">Reference proteome</keyword>
<dbReference type="Proteomes" id="UP001652626">
    <property type="component" value="Chromosome 14"/>
</dbReference>
<dbReference type="SUPFAM" id="SSF52087">
    <property type="entry name" value="CRAL/TRIO domain"/>
    <property type="match status" value="1"/>
</dbReference>
<evidence type="ECO:0000313" key="2">
    <source>
        <dbReference type="Proteomes" id="UP001652626"/>
    </source>
</evidence>
<protein>
    <submittedName>
        <fullName evidence="3">Uncharacterized protein LOC113398729</fullName>
    </submittedName>
</protein>
<dbReference type="PANTHER" id="PTHR10174">
    <property type="entry name" value="ALPHA-TOCOPHEROL TRANSFER PROTEIN-RELATED"/>
    <property type="match status" value="1"/>
</dbReference>
<name>A0ABM4AP69_VANTA</name>
<dbReference type="InterPro" id="IPR036865">
    <property type="entry name" value="CRAL-TRIO_dom_sf"/>
</dbReference>
<proteinExistence type="predicted"/>
<dbReference type="RefSeq" id="XP_064073083.1">
    <property type="nucleotide sequence ID" value="XM_064217013.1"/>
</dbReference>
<sequence>MIPKINIMFFRDFVLFLLEDMPVRLKKVFAIDAPSFYDKMYPLIKPALPAEICDVIYFFSDFQSLYKFINKKYLSSEYGGEAQSMYEQNKMWLRYIEDVRLFYLNENIWKADMTKKLKNSKLSID</sequence>
<evidence type="ECO:0000259" key="1">
    <source>
        <dbReference type="PROSITE" id="PS50191"/>
    </source>
</evidence>
<dbReference type="Pfam" id="PF00650">
    <property type="entry name" value="CRAL_TRIO"/>
    <property type="match status" value="1"/>
</dbReference>